<dbReference type="EMBL" id="PPEH01000003">
    <property type="protein sequence ID" value="PNW14154.1"/>
    <property type="molecule type" value="Genomic_DNA"/>
</dbReference>
<protein>
    <submittedName>
        <fullName evidence="2">Uncharacterized protein</fullName>
    </submittedName>
</protein>
<dbReference type="AlphaFoldDB" id="A0A3G6RBW7"/>
<accession>A0A3G6RBW7</accession>
<evidence type="ECO:0000313" key="2">
    <source>
        <dbReference type="EMBL" id="PNW14154.1"/>
    </source>
</evidence>
<dbReference type="EMBL" id="CP033924">
    <property type="protein sequence ID" value="AZA82170.1"/>
    <property type="molecule type" value="Genomic_DNA"/>
</dbReference>
<dbReference type="OrthoDB" id="1253307at2"/>
<sequence length="193" mass="22708">MNNIYYIPEGVTNLKPLFPQIDWSKIVEYSIVVKGNNSSTIAESRINKVDCCCLDDKVRIHFINSFGEIDSVNFIRVLEETETKSESWEKSLKFPLDRSKGGSYRKNITSNETYEVETRCYGESDQYWFKDLMNTPKSWIELNLPNGFKESIKKEFIPIEIADLKLITRKNERRYEYIVKIKFTMSNDNVTLR</sequence>
<proteinExistence type="predicted"/>
<organism evidence="2 3">
    <name type="scientific">Chryseobacterium lactis</name>
    <dbReference type="NCBI Taxonomy" id="1241981"/>
    <lineage>
        <taxon>Bacteria</taxon>
        <taxon>Pseudomonadati</taxon>
        <taxon>Bacteroidota</taxon>
        <taxon>Flavobacteriia</taxon>
        <taxon>Flavobacteriales</taxon>
        <taxon>Weeksellaceae</taxon>
        <taxon>Chryseobacterium group</taxon>
        <taxon>Chryseobacterium</taxon>
    </lineage>
</organism>
<gene>
    <name evidence="2" type="ORF">C1637_09935</name>
    <name evidence="1" type="ORF">EG342_09765</name>
</gene>
<dbReference type="Proteomes" id="UP000236262">
    <property type="component" value="Unassembled WGS sequence"/>
</dbReference>
<keyword evidence="4" id="KW-1185">Reference proteome</keyword>
<evidence type="ECO:0000313" key="1">
    <source>
        <dbReference type="EMBL" id="AZA82170.1"/>
    </source>
</evidence>
<reference evidence="1 4" key="2">
    <citation type="submission" date="2018-11" db="EMBL/GenBank/DDBJ databases">
        <title>Proposal to divide the Flavobacteriaceae and reorganize its genera based on Amino Acid Identity values calculated from whole genome sequences.</title>
        <authorList>
            <person name="Nicholson A.C."/>
            <person name="Gulvik C.A."/>
            <person name="Whitney A.M."/>
            <person name="Humrighouse B.W."/>
            <person name="Bell M."/>
            <person name="Holmes B."/>
            <person name="Steigerwalt A.G."/>
            <person name="Villarma A."/>
            <person name="Sheth M."/>
            <person name="Batra D."/>
            <person name="Pryor J."/>
            <person name="Bernardet J.-F."/>
            <person name="Hugo C."/>
            <person name="Kampfer P."/>
            <person name="Newman J."/>
            <person name="McQuiston J.R."/>
        </authorList>
    </citation>
    <scope>NUCLEOTIDE SEQUENCE [LARGE SCALE GENOMIC DNA]</scope>
    <source>
        <strain evidence="1 4">KC_1864</strain>
    </source>
</reference>
<evidence type="ECO:0000313" key="3">
    <source>
        <dbReference type="Proteomes" id="UP000236262"/>
    </source>
</evidence>
<evidence type="ECO:0000313" key="4">
    <source>
        <dbReference type="Proteomes" id="UP000279972"/>
    </source>
</evidence>
<name>A0A3G6RBW7_CHRLC</name>
<dbReference type="Proteomes" id="UP000279972">
    <property type="component" value="Chromosome"/>
</dbReference>
<dbReference type="RefSeq" id="WP_103291497.1">
    <property type="nucleotide sequence ID" value="NZ_CP033924.1"/>
</dbReference>
<dbReference type="KEGG" id="clac:EG342_09765"/>
<reference evidence="2 3" key="1">
    <citation type="submission" date="2018-01" db="EMBL/GenBank/DDBJ databases">
        <title>Draft genome sequences of Chryseobacterium lactis NCTC11390, Chryseobacterium oncorhynchi 701B-08, and Chryseobacterium viscerum 687B-08.</title>
        <authorList>
            <person name="Jeong J.-J."/>
            <person name="Lee Y.J."/>
            <person name="Park B."/>
            <person name="Choi I.-G."/>
            <person name="Kim K.D."/>
        </authorList>
    </citation>
    <scope>NUCLEOTIDE SEQUENCE [LARGE SCALE GENOMIC DNA]</scope>
    <source>
        <strain evidence="2 3">NCTC11390</strain>
    </source>
</reference>